<protein>
    <recommendedName>
        <fullName evidence="9">Transcriptional regulatory protein</fullName>
    </recommendedName>
</protein>
<accession>A0A7M1KTL8</accession>
<dbReference type="InterPro" id="IPR001789">
    <property type="entry name" value="Sig_transdc_resp-reg_receiver"/>
</dbReference>
<dbReference type="InterPro" id="IPR024187">
    <property type="entry name" value="Sig_transdc_resp-reg_cit/mal"/>
</dbReference>
<gene>
    <name evidence="12" type="ORF">IMX20_02010</name>
</gene>
<keyword evidence="8 9" id="KW-0804">Transcription</keyword>
<keyword evidence="5 9" id="KW-0805">Transcription regulation</keyword>
<feature type="modified residue" description="4-aspartylphosphate" evidence="10">
    <location>
        <position position="55"/>
    </location>
</feature>
<dbReference type="Gene3D" id="3.40.50.2300">
    <property type="match status" value="1"/>
</dbReference>
<evidence type="ECO:0000256" key="8">
    <source>
        <dbReference type="ARBA" id="ARBA00023163"/>
    </source>
</evidence>
<dbReference type="RefSeq" id="WP_197558758.1">
    <property type="nucleotide sequence ID" value="NZ_CP063065.1"/>
</dbReference>
<evidence type="ECO:0000256" key="9">
    <source>
        <dbReference type="PIRNR" id="PIRNR006171"/>
    </source>
</evidence>
<organism evidence="12 13">
    <name type="scientific">Aerococcus urinaeequi</name>
    <dbReference type="NCBI Taxonomy" id="51665"/>
    <lineage>
        <taxon>Bacteria</taxon>
        <taxon>Bacillati</taxon>
        <taxon>Bacillota</taxon>
        <taxon>Bacilli</taxon>
        <taxon>Lactobacillales</taxon>
        <taxon>Aerococcaceae</taxon>
        <taxon>Aerococcus</taxon>
    </lineage>
</organism>
<dbReference type="InterPro" id="IPR011006">
    <property type="entry name" value="CheY-like_superfamily"/>
</dbReference>
<dbReference type="InterPro" id="IPR051271">
    <property type="entry name" value="2C-system_Tx_regulators"/>
</dbReference>
<dbReference type="GO" id="GO:0003677">
    <property type="term" value="F:DNA binding"/>
    <property type="evidence" value="ECO:0007669"/>
    <property type="project" value="UniProtKB-KW"/>
</dbReference>
<dbReference type="GO" id="GO:0003700">
    <property type="term" value="F:DNA-binding transcription factor activity"/>
    <property type="evidence" value="ECO:0007669"/>
    <property type="project" value="InterPro"/>
</dbReference>
<evidence type="ECO:0000313" key="13">
    <source>
        <dbReference type="Proteomes" id="UP000595091"/>
    </source>
</evidence>
<name>A0A7M1KTL8_9LACT</name>
<dbReference type="AlphaFoldDB" id="A0A7M1KTL8"/>
<proteinExistence type="predicted"/>
<feature type="domain" description="Response regulatory" evidence="11">
    <location>
        <begin position="4"/>
        <end position="120"/>
    </location>
</feature>
<dbReference type="SUPFAM" id="SSF52172">
    <property type="entry name" value="CheY-like"/>
    <property type="match status" value="1"/>
</dbReference>
<evidence type="ECO:0000256" key="5">
    <source>
        <dbReference type="ARBA" id="ARBA00023015"/>
    </source>
</evidence>
<dbReference type="PROSITE" id="PS50110">
    <property type="entry name" value="RESPONSE_REGULATORY"/>
    <property type="match status" value="1"/>
</dbReference>
<evidence type="ECO:0000256" key="1">
    <source>
        <dbReference type="ARBA" id="ARBA00004496"/>
    </source>
</evidence>
<dbReference type="SMART" id="SM00448">
    <property type="entry name" value="REC"/>
    <property type="match status" value="1"/>
</dbReference>
<evidence type="ECO:0000313" key="12">
    <source>
        <dbReference type="EMBL" id="QOQ79514.1"/>
    </source>
</evidence>
<dbReference type="PANTHER" id="PTHR45526">
    <property type="entry name" value="TRANSCRIPTIONAL REGULATORY PROTEIN DPIA"/>
    <property type="match status" value="1"/>
</dbReference>
<dbReference type="GO" id="GO:0000156">
    <property type="term" value="F:phosphorelay response regulator activity"/>
    <property type="evidence" value="ECO:0007669"/>
    <property type="project" value="TreeGrafter"/>
</dbReference>
<keyword evidence="7 9" id="KW-0010">Activator</keyword>
<evidence type="ECO:0000256" key="10">
    <source>
        <dbReference type="PROSITE-ProRule" id="PRU00169"/>
    </source>
</evidence>
<keyword evidence="3 10" id="KW-0597">Phosphoprotein</keyword>
<comment type="subcellular location">
    <subcellularLocation>
        <location evidence="1 9">Cytoplasm</location>
    </subcellularLocation>
</comment>
<evidence type="ECO:0000256" key="2">
    <source>
        <dbReference type="ARBA" id="ARBA00022490"/>
    </source>
</evidence>
<dbReference type="GO" id="GO:0005737">
    <property type="term" value="C:cytoplasm"/>
    <property type="evidence" value="ECO:0007669"/>
    <property type="project" value="UniProtKB-SubCell"/>
</dbReference>
<keyword evidence="2 9" id="KW-0963">Cytoplasm</keyword>
<dbReference type="EMBL" id="CP063065">
    <property type="protein sequence ID" value="QOQ79514.1"/>
    <property type="molecule type" value="Genomic_DNA"/>
</dbReference>
<dbReference type="PIRSF" id="PIRSF006171">
    <property type="entry name" value="RR_citrat_malat"/>
    <property type="match status" value="1"/>
</dbReference>
<sequence>MNYKTLLVEDDPMVVMINQRFVEAIDDFKVTATAQNLDQAKEFLLTQPFDLVLIDINLKNESGLDLVKWIRDQSIPVEFIIISAANQASTVETASAYGAVDYLLKPFNAERLHQSLHHFKQKHQVLHNKDHLDQASLDSLYGQGVQGLDLDNEPLQKGISRKTLQHLMTVIKAADEPFDIEELVSKTTLSHVTIRKYIQFLVDHKVLKEETKYGSIGRPTTVYWLEV</sequence>
<evidence type="ECO:0000256" key="6">
    <source>
        <dbReference type="ARBA" id="ARBA00023125"/>
    </source>
</evidence>
<dbReference type="Pfam" id="PF00072">
    <property type="entry name" value="Response_reg"/>
    <property type="match status" value="1"/>
</dbReference>
<dbReference type="PANTHER" id="PTHR45526:SF1">
    <property type="entry name" value="TRANSCRIPTIONAL REGULATORY PROTEIN DCUR-RELATED"/>
    <property type="match status" value="1"/>
</dbReference>
<evidence type="ECO:0000256" key="7">
    <source>
        <dbReference type="ARBA" id="ARBA00023159"/>
    </source>
</evidence>
<keyword evidence="4 9" id="KW-0902">Two-component regulatory system</keyword>
<evidence type="ECO:0000259" key="11">
    <source>
        <dbReference type="PROSITE" id="PS50110"/>
    </source>
</evidence>
<evidence type="ECO:0000256" key="3">
    <source>
        <dbReference type="ARBA" id="ARBA00022553"/>
    </source>
</evidence>
<reference evidence="12 13" key="1">
    <citation type="submission" date="2020-10" db="EMBL/GenBank/DDBJ databases">
        <title>Plasmid carrying two tetracycline resistance determinant.</title>
        <authorList>
            <person name="Yang Q."/>
        </authorList>
    </citation>
    <scope>NUCLEOTIDE SEQUENCE [LARGE SCALE GENOMIC DNA]</scope>
    <source>
        <strain evidence="12 13">T43</strain>
    </source>
</reference>
<evidence type="ECO:0000256" key="4">
    <source>
        <dbReference type="ARBA" id="ARBA00023012"/>
    </source>
</evidence>
<keyword evidence="6 9" id="KW-0238">DNA-binding</keyword>
<dbReference type="Proteomes" id="UP000595091">
    <property type="component" value="Chromosome"/>
</dbReference>